<dbReference type="OrthoDB" id="411356at2"/>
<evidence type="ECO:0000313" key="2">
    <source>
        <dbReference type="EMBL" id="AZP04489.1"/>
    </source>
</evidence>
<dbReference type="KEGG" id="jeh:EJN90_07510"/>
<proteinExistence type="predicted"/>
<dbReference type="Gene3D" id="3.40.30.10">
    <property type="entry name" value="Glutaredoxin"/>
    <property type="match status" value="1"/>
</dbReference>
<dbReference type="InterPro" id="IPR036249">
    <property type="entry name" value="Thioredoxin-like_sf"/>
</dbReference>
<dbReference type="AlphaFoldDB" id="A0A3S9HAT3"/>
<dbReference type="Pfam" id="PF00085">
    <property type="entry name" value="Thioredoxin"/>
    <property type="match status" value="1"/>
</dbReference>
<protein>
    <submittedName>
        <fullName evidence="2">Thioredoxin</fullName>
    </submittedName>
</protein>
<feature type="domain" description="Thioredoxin" evidence="1">
    <location>
        <begin position="9"/>
        <end position="88"/>
    </location>
</feature>
<evidence type="ECO:0000313" key="3">
    <source>
        <dbReference type="Proteomes" id="UP000273326"/>
    </source>
</evidence>
<sequence>MISYKEAKTMEEVQSFIKNHHFALVYISRINCSVCHAVLPQVQNLLADFPEIQMIKADADQIPTVAGEFSVFTVPAILLFVNGKEMIRKARFVVMGELEHQLRQIVTNY</sequence>
<dbReference type="CDD" id="cd02947">
    <property type="entry name" value="TRX_family"/>
    <property type="match status" value="1"/>
</dbReference>
<reference evidence="3" key="1">
    <citation type="submission" date="2018-12" db="EMBL/GenBank/DDBJ databases">
        <title>Complete genome sequencing of Jeotgalibaca sp. H21T32.</title>
        <authorList>
            <person name="Bae J.-W."/>
            <person name="Lee S.-Y."/>
        </authorList>
    </citation>
    <scope>NUCLEOTIDE SEQUENCE [LARGE SCALE GENOMIC DNA]</scope>
    <source>
        <strain evidence="3">H21T32</strain>
    </source>
</reference>
<dbReference type="InterPro" id="IPR013766">
    <property type="entry name" value="Thioredoxin_domain"/>
</dbReference>
<evidence type="ECO:0000259" key="1">
    <source>
        <dbReference type="Pfam" id="PF00085"/>
    </source>
</evidence>
<accession>A0A3S9HAT3</accession>
<gene>
    <name evidence="2" type="ORF">EJN90_07510</name>
</gene>
<keyword evidence="3" id="KW-1185">Reference proteome</keyword>
<dbReference type="Proteomes" id="UP000273326">
    <property type="component" value="Chromosome"/>
</dbReference>
<dbReference type="EMBL" id="CP034465">
    <property type="protein sequence ID" value="AZP04489.1"/>
    <property type="molecule type" value="Genomic_DNA"/>
</dbReference>
<dbReference type="SUPFAM" id="SSF52833">
    <property type="entry name" value="Thioredoxin-like"/>
    <property type="match status" value="1"/>
</dbReference>
<name>A0A3S9HAT3_9LACT</name>
<organism evidence="2 3">
    <name type="scientific">Jeotgalibaca ciconiae</name>
    <dbReference type="NCBI Taxonomy" id="2496265"/>
    <lineage>
        <taxon>Bacteria</taxon>
        <taxon>Bacillati</taxon>
        <taxon>Bacillota</taxon>
        <taxon>Bacilli</taxon>
        <taxon>Lactobacillales</taxon>
        <taxon>Carnobacteriaceae</taxon>
        <taxon>Jeotgalibaca</taxon>
    </lineage>
</organism>